<organism evidence="8 9">
    <name type="scientific">Chelonia mydas</name>
    <name type="common">Green sea-turtle</name>
    <name type="synonym">Chelonia agassizi</name>
    <dbReference type="NCBI Taxonomy" id="8469"/>
    <lineage>
        <taxon>Eukaryota</taxon>
        <taxon>Metazoa</taxon>
        <taxon>Chordata</taxon>
        <taxon>Craniata</taxon>
        <taxon>Vertebrata</taxon>
        <taxon>Euteleostomi</taxon>
        <taxon>Archelosauria</taxon>
        <taxon>Testudinata</taxon>
        <taxon>Testudines</taxon>
        <taxon>Cryptodira</taxon>
        <taxon>Durocryptodira</taxon>
        <taxon>Americhelydia</taxon>
        <taxon>Chelonioidea</taxon>
        <taxon>Cheloniidae</taxon>
        <taxon>Chelonia</taxon>
    </lineage>
</organism>
<evidence type="ECO:0000256" key="7">
    <source>
        <dbReference type="ARBA" id="ARBA00023136"/>
    </source>
</evidence>
<comment type="subcellular location">
    <subcellularLocation>
        <location evidence="1">Mitochondrion outer membrane</location>
        <topology evidence="1">Multi-pass membrane protein</topology>
    </subcellularLocation>
</comment>
<evidence type="ECO:0000256" key="5">
    <source>
        <dbReference type="ARBA" id="ARBA00022989"/>
    </source>
</evidence>
<evidence type="ECO:0000256" key="6">
    <source>
        <dbReference type="ARBA" id="ARBA00023128"/>
    </source>
</evidence>
<dbReference type="SUPFAM" id="SSF103506">
    <property type="entry name" value="Mitochondrial carrier"/>
    <property type="match status" value="1"/>
</dbReference>
<dbReference type="Gene3D" id="1.50.40.10">
    <property type="entry name" value="Mitochondrial carrier domain"/>
    <property type="match status" value="1"/>
</dbReference>
<keyword evidence="6" id="KW-0496">Mitochondrion</keyword>
<accession>M7B373</accession>
<keyword evidence="4" id="KW-1000">Mitochondrion outer membrane</keyword>
<evidence type="ECO:0000313" key="9">
    <source>
        <dbReference type="Proteomes" id="UP000031443"/>
    </source>
</evidence>
<reference evidence="9" key="1">
    <citation type="journal article" date="2013" name="Nat. Genet.">
        <title>The draft genomes of soft-shell turtle and green sea turtle yield insights into the development and evolution of the turtle-specific body plan.</title>
        <authorList>
            <person name="Wang Z."/>
            <person name="Pascual-Anaya J."/>
            <person name="Zadissa A."/>
            <person name="Li W."/>
            <person name="Niimura Y."/>
            <person name="Huang Z."/>
            <person name="Li C."/>
            <person name="White S."/>
            <person name="Xiong Z."/>
            <person name="Fang D."/>
            <person name="Wang B."/>
            <person name="Ming Y."/>
            <person name="Chen Y."/>
            <person name="Zheng Y."/>
            <person name="Kuraku S."/>
            <person name="Pignatelli M."/>
            <person name="Herrero J."/>
            <person name="Beal K."/>
            <person name="Nozawa M."/>
            <person name="Li Q."/>
            <person name="Wang J."/>
            <person name="Zhang H."/>
            <person name="Yu L."/>
            <person name="Shigenobu S."/>
            <person name="Wang J."/>
            <person name="Liu J."/>
            <person name="Flicek P."/>
            <person name="Searle S."/>
            <person name="Wang J."/>
            <person name="Kuratani S."/>
            <person name="Yin Y."/>
            <person name="Aken B."/>
            <person name="Zhang G."/>
            <person name="Irie N."/>
        </authorList>
    </citation>
    <scope>NUCLEOTIDE SEQUENCE [LARGE SCALE GENOMIC DNA]</scope>
</reference>
<evidence type="ECO:0000313" key="8">
    <source>
        <dbReference type="EMBL" id="EMP32311.1"/>
    </source>
</evidence>
<keyword evidence="2" id="KW-0812">Transmembrane</keyword>
<name>M7B373_CHEMY</name>
<dbReference type="PANTHER" id="PTHR10780:SF3">
    <property type="entry name" value="MITOCHONDRIAL CARRIER HOMOLOG 1"/>
    <property type="match status" value="1"/>
</dbReference>
<keyword evidence="7" id="KW-0472">Membrane</keyword>
<evidence type="ECO:0000256" key="2">
    <source>
        <dbReference type="ARBA" id="ARBA00022692"/>
    </source>
</evidence>
<dbReference type="AlphaFoldDB" id="M7B373"/>
<dbReference type="PANTHER" id="PTHR10780">
    <property type="entry name" value="MITOCHONDRIAL CARRIER HOMOLOG"/>
    <property type="match status" value="1"/>
</dbReference>
<gene>
    <name evidence="8" type="ORF">UY3_10523</name>
</gene>
<keyword evidence="5" id="KW-1133">Transmembrane helix</keyword>
<evidence type="ECO:0000256" key="3">
    <source>
        <dbReference type="ARBA" id="ARBA00022737"/>
    </source>
</evidence>
<dbReference type="EMBL" id="KB540908">
    <property type="protein sequence ID" value="EMP32311.1"/>
    <property type="molecule type" value="Genomic_DNA"/>
</dbReference>
<proteinExistence type="predicted"/>
<protein>
    <submittedName>
        <fullName evidence="8">Mitochondrial carrier like protein 1</fullName>
    </submittedName>
</protein>
<sequence length="309" mass="34599">MLISDSKEACCWVLCPAPNGQCSHSELVFTVCTSYIKVRDIWDSATCVRTLTLQPIGKLTGHIGPEMCLTVNQTASNHDLVVTGSKDHYVKSGMSLYLQPLGETCWGEKYCTYLAFSHMKCIRVREMWSHTLMNPAPGADPRHIVEVDGKMGLFRGLAPRIISSTLSTVTRGTVKKVFPVEDMEHVSNKDDVKTSLRKVVKETSHEMLMQCMSRVISHPLHVISMRCMVQFVGREVKYSGLVPHILGDVVFLWCCNILAHFINTYAVDDNFSQAAVIRSYTKFVMGGQLFRGSSLLFRRVSAAARFPID</sequence>
<keyword evidence="9" id="KW-1185">Reference proteome</keyword>
<dbReference type="Proteomes" id="UP000031443">
    <property type="component" value="Unassembled WGS sequence"/>
</dbReference>
<dbReference type="GO" id="GO:0043065">
    <property type="term" value="P:positive regulation of apoptotic process"/>
    <property type="evidence" value="ECO:0007669"/>
    <property type="project" value="TreeGrafter"/>
</dbReference>
<keyword evidence="3" id="KW-0677">Repeat</keyword>
<evidence type="ECO:0000256" key="4">
    <source>
        <dbReference type="ARBA" id="ARBA00022787"/>
    </source>
</evidence>
<dbReference type="InterPro" id="IPR023395">
    <property type="entry name" value="MCP_dom_sf"/>
</dbReference>
<dbReference type="GO" id="GO:0005741">
    <property type="term" value="C:mitochondrial outer membrane"/>
    <property type="evidence" value="ECO:0007669"/>
    <property type="project" value="UniProtKB-SubCell"/>
</dbReference>
<evidence type="ECO:0000256" key="1">
    <source>
        <dbReference type="ARBA" id="ARBA00004374"/>
    </source>
</evidence>